<comment type="caution">
    <text evidence="1">The sequence shown here is derived from an EMBL/GenBank/DDBJ whole genome shotgun (WGS) entry which is preliminary data.</text>
</comment>
<organism evidence="1 2">
    <name type="scientific">Gluconacetobacter entanii</name>
    <dbReference type="NCBI Taxonomy" id="108528"/>
    <lineage>
        <taxon>Bacteria</taxon>
        <taxon>Pseudomonadati</taxon>
        <taxon>Pseudomonadota</taxon>
        <taxon>Alphaproteobacteria</taxon>
        <taxon>Acetobacterales</taxon>
        <taxon>Acetobacteraceae</taxon>
        <taxon>Gluconacetobacter</taxon>
    </lineage>
</organism>
<gene>
    <name evidence="1" type="ORF">CFR72_11025</name>
</gene>
<dbReference type="Proteomes" id="UP000248301">
    <property type="component" value="Unassembled WGS sequence"/>
</dbReference>
<accession>A0A318PQ59</accession>
<sequence length="82" mass="9222">MIAICYVPVGITLPLHDGGYAMKRSIRQIPREIRDEWKQTLLHAWDRTGRPVLREWPSQTAVKAVVEDVARHECGCAVPTGA</sequence>
<evidence type="ECO:0000313" key="2">
    <source>
        <dbReference type="Proteomes" id="UP000248301"/>
    </source>
</evidence>
<evidence type="ECO:0000313" key="1">
    <source>
        <dbReference type="EMBL" id="PYD62691.1"/>
    </source>
</evidence>
<proteinExistence type="predicted"/>
<reference evidence="1 2" key="1">
    <citation type="submission" date="2017-07" db="EMBL/GenBank/DDBJ databases">
        <title>A draft genome sequence of Gluconacetobacter entanii LTH 4560.</title>
        <authorList>
            <person name="Skraban J."/>
            <person name="Cleenwerck I."/>
            <person name="Vandamme P."/>
            <person name="Trcek J."/>
        </authorList>
    </citation>
    <scope>NUCLEOTIDE SEQUENCE [LARGE SCALE GENOMIC DNA]</scope>
    <source>
        <strain evidence="1 2">LTH 4560</strain>
    </source>
</reference>
<protein>
    <submittedName>
        <fullName evidence="1">Uncharacterized protein</fullName>
    </submittedName>
</protein>
<dbReference type="EMBL" id="NKUF01000025">
    <property type="protein sequence ID" value="PYD62691.1"/>
    <property type="molecule type" value="Genomic_DNA"/>
</dbReference>
<name>A0A318PQ59_9PROT</name>
<dbReference type="AlphaFoldDB" id="A0A318PQ59"/>